<dbReference type="InterPro" id="IPR037185">
    <property type="entry name" value="EmrE-like"/>
</dbReference>
<dbReference type="InterPro" id="IPR000620">
    <property type="entry name" value="EamA_dom"/>
</dbReference>
<keyword evidence="3 5" id="KW-1133">Transmembrane helix</keyword>
<evidence type="ECO:0000313" key="8">
    <source>
        <dbReference type="Proteomes" id="UP000663879"/>
    </source>
</evidence>
<comment type="subcellular location">
    <subcellularLocation>
        <location evidence="1">Membrane</location>
        <topology evidence="1">Multi-pass membrane protein</topology>
    </subcellularLocation>
</comment>
<feature type="transmembrane region" description="Helical" evidence="5">
    <location>
        <begin position="43"/>
        <end position="63"/>
    </location>
</feature>
<evidence type="ECO:0000256" key="2">
    <source>
        <dbReference type="ARBA" id="ARBA00022692"/>
    </source>
</evidence>
<accession>A0A813PL94</accession>
<dbReference type="OrthoDB" id="306876at2759"/>
<feature type="domain" description="EamA" evidence="6">
    <location>
        <begin position="217"/>
        <end position="362"/>
    </location>
</feature>
<evidence type="ECO:0000256" key="5">
    <source>
        <dbReference type="SAM" id="Phobius"/>
    </source>
</evidence>
<evidence type="ECO:0000313" key="7">
    <source>
        <dbReference type="EMBL" id="CAF0756711.1"/>
    </source>
</evidence>
<feature type="transmembrane region" description="Helical" evidence="5">
    <location>
        <begin position="322"/>
        <end position="339"/>
    </location>
</feature>
<feature type="transmembrane region" description="Helical" evidence="5">
    <location>
        <begin position="75"/>
        <end position="95"/>
    </location>
</feature>
<comment type="caution">
    <text evidence="7">The sequence shown here is derived from an EMBL/GenBank/DDBJ whole genome shotgun (WGS) entry which is preliminary data.</text>
</comment>
<feature type="domain" description="EamA" evidence="6">
    <location>
        <begin position="44"/>
        <end position="175"/>
    </location>
</feature>
<gene>
    <name evidence="7" type="ORF">OXX778_LOCUS4209</name>
</gene>
<proteinExistence type="predicted"/>
<feature type="transmembrane region" description="Helical" evidence="5">
    <location>
        <begin position="248"/>
        <end position="271"/>
    </location>
</feature>
<dbReference type="Proteomes" id="UP000663879">
    <property type="component" value="Unassembled WGS sequence"/>
</dbReference>
<evidence type="ECO:0000256" key="4">
    <source>
        <dbReference type="ARBA" id="ARBA00023136"/>
    </source>
</evidence>
<keyword evidence="2 5" id="KW-0812">Transmembrane</keyword>
<dbReference type="Pfam" id="PF00892">
    <property type="entry name" value="EamA"/>
    <property type="match status" value="2"/>
</dbReference>
<feature type="transmembrane region" description="Helical" evidence="5">
    <location>
        <begin position="213"/>
        <end position="236"/>
    </location>
</feature>
<name>A0A813PL94_9BILA</name>
<keyword evidence="4 5" id="KW-0472">Membrane</keyword>
<dbReference type="SUPFAM" id="SSF103481">
    <property type="entry name" value="Multidrug resistance efflux transporter EmrE"/>
    <property type="match status" value="2"/>
</dbReference>
<dbReference type="GO" id="GO:0016020">
    <property type="term" value="C:membrane"/>
    <property type="evidence" value="ECO:0007669"/>
    <property type="project" value="UniProtKB-SubCell"/>
</dbReference>
<evidence type="ECO:0000256" key="3">
    <source>
        <dbReference type="ARBA" id="ARBA00022989"/>
    </source>
</evidence>
<dbReference type="AlphaFoldDB" id="A0A813PL94"/>
<feature type="transmembrane region" description="Helical" evidence="5">
    <location>
        <begin position="107"/>
        <end position="128"/>
    </location>
</feature>
<feature type="transmembrane region" description="Helical" evidence="5">
    <location>
        <begin position="345"/>
        <end position="367"/>
    </location>
</feature>
<feature type="transmembrane region" description="Helical" evidence="5">
    <location>
        <begin position="134"/>
        <end position="152"/>
    </location>
</feature>
<dbReference type="EMBL" id="CAJNOC010000405">
    <property type="protein sequence ID" value="CAF0756711.1"/>
    <property type="molecule type" value="Genomic_DNA"/>
</dbReference>
<organism evidence="7 8">
    <name type="scientific">Brachionus calyciflorus</name>
    <dbReference type="NCBI Taxonomy" id="104777"/>
    <lineage>
        <taxon>Eukaryota</taxon>
        <taxon>Metazoa</taxon>
        <taxon>Spiralia</taxon>
        <taxon>Gnathifera</taxon>
        <taxon>Rotifera</taxon>
        <taxon>Eurotatoria</taxon>
        <taxon>Monogononta</taxon>
        <taxon>Pseudotrocha</taxon>
        <taxon>Ploima</taxon>
        <taxon>Brachionidae</taxon>
        <taxon>Brachionus</taxon>
    </lineage>
</organism>
<protein>
    <recommendedName>
        <fullName evidence="6">EamA domain-containing protein</fullName>
    </recommendedName>
</protein>
<dbReference type="PANTHER" id="PTHR22911">
    <property type="entry name" value="ACYL-MALONYL CONDENSING ENZYME-RELATED"/>
    <property type="match status" value="1"/>
</dbReference>
<evidence type="ECO:0000256" key="1">
    <source>
        <dbReference type="ARBA" id="ARBA00004141"/>
    </source>
</evidence>
<dbReference type="Gene3D" id="1.10.3730.20">
    <property type="match status" value="1"/>
</dbReference>
<keyword evidence="8" id="KW-1185">Reference proteome</keyword>
<sequence>MREKRHLSVIKELDIEDLPDIDILKDDIIAKNSPENKPKNKRYIGFFLALLSAFFLSLSNTFIRKAMLLNGSEQAAFRYLLQLIVMMIIIFYKKLNLFGDKKDRKTLISRGIFGMSALICLHFSIKFINPSDSAALLHTNIIFVSILGRLFLKEKLNLAHILSVLLNIIGVLLISQPTFIKNLFKLNRNFTSKLNQTSIIYTEVVDITDSNQFYSIFGVTLGLVAAFFSSMVPILLKKLSNKKVHYSVAIIYASYFGLPSSLLISFIIFLSGFENDRFSKIEISNSILWQLFYSFVSASSGVLSQILMNLSLKYEQASKTSIIRATDLFFTFFLQYLFLGINSNLLSILGAILIFASAVLVLAFKIIDKSLNNPKRTKRKNSCFRKFLLIKF</sequence>
<feature type="transmembrane region" description="Helical" evidence="5">
    <location>
        <begin position="291"/>
        <end position="310"/>
    </location>
</feature>
<feature type="transmembrane region" description="Helical" evidence="5">
    <location>
        <begin position="159"/>
        <end position="180"/>
    </location>
</feature>
<dbReference type="PANTHER" id="PTHR22911:SF6">
    <property type="entry name" value="SOLUTE CARRIER FAMILY 35 MEMBER G1"/>
    <property type="match status" value="1"/>
</dbReference>
<evidence type="ECO:0000259" key="6">
    <source>
        <dbReference type="Pfam" id="PF00892"/>
    </source>
</evidence>
<reference evidence="7" key="1">
    <citation type="submission" date="2021-02" db="EMBL/GenBank/DDBJ databases">
        <authorList>
            <person name="Nowell W R."/>
        </authorList>
    </citation>
    <scope>NUCLEOTIDE SEQUENCE</scope>
    <source>
        <strain evidence="7">Ploen Becks lab</strain>
    </source>
</reference>